<dbReference type="EMBL" id="MLJW01000075">
    <property type="protein sequence ID" value="OIR02355.1"/>
    <property type="molecule type" value="Genomic_DNA"/>
</dbReference>
<accession>A0A1J5S2W7</accession>
<sequence length="45" mass="5100">MLNEWIRNLPVDFLRDIVLNARPGTILVLATHELNRRQATLSSAA</sequence>
<gene>
    <name evidence="1" type="ORF">GALL_155120</name>
</gene>
<name>A0A1J5S2W7_9ZZZZ</name>
<dbReference type="AlphaFoldDB" id="A0A1J5S2W7"/>
<organism evidence="1">
    <name type="scientific">mine drainage metagenome</name>
    <dbReference type="NCBI Taxonomy" id="410659"/>
    <lineage>
        <taxon>unclassified sequences</taxon>
        <taxon>metagenomes</taxon>
        <taxon>ecological metagenomes</taxon>
    </lineage>
</organism>
<proteinExistence type="predicted"/>
<comment type="caution">
    <text evidence="1">The sequence shown here is derived from an EMBL/GenBank/DDBJ whole genome shotgun (WGS) entry which is preliminary data.</text>
</comment>
<protein>
    <submittedName>
        <fullName evidence="1">Uncharacterized protein</fullName>
    </submittedName>
</protein>
<evidence type="ECO:0000313" key="1">
    <source>
        <dbReference type="EMBL" id="OIR02355.1"/>
    </source>
</evidence>
<reference evidence="1" key="1">
    <citation type="submission" date="2016-10" db="EMBL/GenBank/DDBJ databases">
        <title>Sequence of Gallionella enrichment culture.</title>
        <authorList>
            <person name="Poehlein A."/>
            <person name="Muehling M."/>
            <person name="Daniel R."/>
        </authorList>
    </citation>
    <scope>NUCLEOTIDE SEQUENCE</scope>
</reference>